<name>A0ABT9PKE3_9ACTO</name>
<protein>
    <submittedName>
        <fullName evidence="2">Phage-associated protein</fullName>
    </submittedName>
</protein>
<reference evidence="2 3" key="1">
    <citation type="submission" date="2023-07" db="EMBL/GenBank/DDBJ databases">
        <title>Sequencing the genomes of 1000 actinobacteria strains.</title>
        <authorList>
            <person name="Klenk H.-P."/>
        </authorList>
    </citation>
    <scope>NUCLEOTIDE SEQUENCE [LARGE SCALE GENOMIC DNA]</scope>
    <source>
        <strain evidence="2 3">DSM 19515</strain>
    </source>
</reference>
<sequence>MVSVFDVASQFVDRADGTIEAVKLEKLCFYAFGWYAHLTGEPLFGEQFYAMKYGPVVGQLLSAHAGRTAVDQEVLSPQFSAWETKPQKPTGYVEALIDYVWDTYGTYESFALAEYSHKESVWQDAWKHKPEGSKRADLPHADLISYFLARKPRPDEVTGLPPAMLTKVKREVLEEAEHSSSIHRAFIEAIRKQRSA</sequence>
<accession>A0ABT9PKE3</accession>
<dbReference type="EMBL" id="JAUSQL010000001">
    <property type="protein sequence ID" value="MDP9833198.1"/>
    <property type="molecule type" value="Genomic_DNA"/>
</dbReference>
<keyword evidence="3" id="KW-1185">Reference proteome</keyword>
<proteinExistence type="predicted"/>
<feature type="domain" description="Antitoxin SocA-like Panacea" evidence="1">
    <location>
        <begin position="24"/>
        <end position="123"/>
    </location>
</feature>
<organism evidence="2 3">
    <name type="scientific">Trueperella abortisuis</name>
    <dbReference type="NCBI Taxonomy" id="445930"/>
    <lineage>
        <taxon>Bacteria</taxon>
        <taxon>Bacillati</taxon>
        <taxon>Actinomycetota</taxon>
        <taxon>Actinomycetes</taxon>
        <taxon>Actinomycetales</taxon>
        <taxon>Actinomycetaceae</taxon>
        <taxon>Trueperella</taxon>
    </lineage>
</organism>
<evidence type="ECO:0000259" key="1">
    <source>
        <dbReference type="Pfam" id="PF13274"/>
    </source>
</evidence>
<evidence type="ECO:0000313" key="3">
    <source>
        <dbReference type="Proteomes" id="UP001230145"/>
    </source>
</evidence>
<dbReference type="Pfam" id="PF13274">
    <property type="entry name" value="SocA_Panacea"/>
    <property type="match status" value="1"/>
</dbReference>
<dbReference type="RefSeq" id="WP_307635225.1">
    <property type="nucleotide sequence ID" value="NZ_JAUSQL010000001.1"/>
</dbReference>
<comment type="caution">
    <text evidence="2">The sequence shown here is derived from an EMBL/GenBank/DDBJ whole genome shotgun (WGS) entry which is preliminary data.</text>
</comment>
<dbReference type="InterPro" id="IPR025272">
    <property type="entry name" value="SocA_Panacea"/>
</dbReference>
<gene>
    <name evidence="2" type="ORF">J2S45_001877</name>
</gene>
<dbReference type="Proteomes" id="UP001230145">
    <property type="component" value="Unassembled WGS sequence"/>
</dbReference>
<evidence type="ECO:0000313" key="2">
    <source>
        <dbReference type="EMBL" id="MDP9833198.1"/>
    </source>
</evidence>